<proteinExistence type="predicted"/>
<dbReference type="AlphaFoldDB" id="A0A645E051"/>
<evidence type="ECO:0000313" key="1">
    <source>
        <dbReference type="EMBL" id="MPM95164.1"/>
    </source>
</evidence>
<reference evidence="1" key="1">
    <citation type="submission" date="2019-08" db="EMBL/GenBank/DDBJ databases">
        <authorList>
            <person name="Kucharzyk K."/>
            <person name="Murdoch R.W."/>
            <person name="Higgins S."/>
            <person name="Loffler F."/>
        </authorList>
    </citation>
    <scope>NUCLEOTIDE SEQUENCE</scope>
</reference>
<gene>
    <name evidence="1" type="ORF">SDC9_142315</name>
</gene>
<comment type="caution">
    <text evidence="1">The sequence shown here is derived from an EMBL/GenBank/DDBJ whole genome shotgun (WGS) entry which is preliminary data.</text>
</comment>
<name>A0A645E051_9ZZZZ</name>
<organism evidence="1">
    <name type="scientific">bioreactor metagenome</name>
    <dbReference type="NCBI Taxonomy" id="1076179"/>
    <lineage>
        <taxon>unclassified sequences</taxon>
        <taxon>metagenomes</taxon>
        <taxon>ecological metagenomes</taxon>
    </lineage>
</organism>
<protein>
    <submittedName>
        <fullName evidence="1">Uncharacterized protein</fullName>
    </submittedName>
</protein>
<sequence>MIDQSSAYYLAGSLIGKGADVVAAHVFTGNIGAGVRRQLQVFSGGTKMLVGIVDAGHEAILIVNIGRISDTVDYSHFTGFAFQSGSNAGEETAFFFPKQHGVNVVQLYGVALGVRGSRVYQNDFFVGVVGGNRAGSGKLEAGQH</sequence>
<accession>A0A645E051</accession>
<dbReference type="EMBL" id="VSSQ01041689">
    <property type="protein sequence ID" value="MPM95164.1"/>
    <property type="molecule type" value="Genomic_DNA"/>
</dbReference>